<dbReference type="InterPro" id="IPR036259">
    <property type="entry name" value="MFS_trans_sf"/>
</dbReference>
<feature type="transmembrane region" description="Helical" evidence="6">
    <location>
        <begin position="12"/>
        <end position="33"/>
    </location>
</feature>
<keyword evidence="5 6" id="KW-0472">Membrane</keyword>
<evidence type="ECO:0000256" key="4">
    <source>
        <dbReference type="ARBA" id="ARBA00022989"/>
    </source>
</evidence>
<comment type="caution">
    <text evidence="7">The sequence shown here is derived from an EMBL/GenBank/DDBJ whole genome shotgun (WGS) entry which is preliminary data.</text>
</comment>
<evidence type="ECO:0008006" key="9">
    <source>
        <dbReference type="Google" id="ProtNLM"/>
    </source>
</evidence>
<dbReference type="AlphaFoldDB" id="A0AAQ4FB03"/>
<keyword evidence="8" id="KW-1185">Reference proteome</keyword>
<dbReference type="GO" id="GO:0016020">
    <property type="term" value="C:membrane"/>
    <property type="evidence" value="ECO:0007669"/>
    <property type="project" value="UniProtKB-SubCell"/>
</dbReference>
<evidence type="ECO:0000256" key="6">
    <source>
        <dbReference type="SAM" id="Phobius"/>
    </source>
</evidence>
<accession>A0AAQ4FB03</accession>
<evidence type="ECO:0000256" key="1">
    <source>
        <dbReference type="ARBA" id="ARBA00004141"/>
    </source>
</evidence>
<evidence type="ECO:0000256" key="2">
    <source>
        <dbReference type="ARBA" id="ARBA00022448"/>
    </source>
</evidence>
<evidence type="ECO:0000256" key="5">
    <source>
        <dbReference type="ARBA" id="ARBA00023136"/>
    </source>
</evidence>
<comment type="subcellular location">
    <subcellularLocation>
        <location evidence="1">Membrane</location>
        <topology evidence="1">Multi-pass membrane protein</topology>
    </subcellularLocation>
</comment>
<evidence type="ECO:0000256" key="3">
    <source>
        <dbReference type="ARBA" id="ARBA00022692"/>
    </source>
</evidence>
<gene>
    <name evidence="7" type="ORF">V5799_009703</name>
</gene>
<keyword evidence="4 6" id="KW-1133">Transmembrane helix</keyword>
<feature type="transmembrane region" description="Helical" evidence="6">
    <location>
        <begin position="78"/>
        <end position="98"/>
    </location>
</feature>
<sequence length="463" mass="49616">MRSLLTSVLQQSIPVYHITLLGILLVCGSLVASSFSPNIVWMSVLVGGTYGAGAGIVMITLSFYTLTYFDKYRATATAFKYVGWAASGVVGPSLFAYASENYGSLPALLLVGAIAAHAIPLVMLLKSPRPVTFRFPWSRESSSATGDKFKSLSVRNCCNAVGPPNCSLSDEAAGGKYGKHNRGPVHKIRISHHTTRCTLKGESLKIEDLNSPHSEGMQVHMLGVSEKCTKNNLYSGCTNSEQFGADCRRTQYLVVKAPDMLKHCTTLFRSVYLYALVACYVAIDYSSSMHEGTIVAYAVDKKAGTLNQCNQLQTFAAVGQLVGRVVVPFVSDKIPFSRCPLAAGSLALSAGSLVLMSFVSDYVVLSVLTTGLGVCRGFLLCVKGVLYGDYLGVESLSFACGVQGVSLVPALITAPAAIGYFRDTLGSYDQFYWMLAALNLVAASVVCCIALTDFKRRKTCALN</sequence>
<dbReference type="PANTHER" id="PTHR43385">
    <property type="entry name" value="RIBOFLAVIN TRANSPORTER RIBJ"/>
    <property type="match status" value="1"/>
</dbReference>
<keyword evidence="3 6" id="KW-0812">Transmembrane</keyword>
<name>A0AAQ4FB03_AMBAM</name>
<feature type="transmembrane region" description="Helical" evidence="6">
    <location>
        <begin position="430"/>
        <end position="451"/>
    </location>
</feature>
<feature type="transmembrane region" description="Helical" evidence="6">
    <location>
        <begin position="39"/>
        <end position="66"/>
    </location>
</feature>
<keyword evidence="2" id="KW-0813">Transport</keyword>
<feature type="transmembrane region" description="Helical" evidence="6">
    <location>
        <begin position="365"/>
        <end position="386"/>
    </location>
</feature>
<dbReference type="Proteomes" id="UP001321473">
    <property type="component" value="Unassembled WGS sequence"/>
</dbReference>
<organism evidence="7 8">
    <name type="scientific">Amblyomma americanum</name>
    <name type="common">Lone star tick</name>
    <dbReference type="NCBI Taxonomy" id="6943"/>
    <lineage>
        <taxon>Eukaryota</taxon>
        <taxon>Metazoa</taxon>
        <taxon>Ecdysozoa</taxon>
        <taxon>Arthropoda</taxon>
        <taxon>Chelicerata</taxon>
        <taxon>Arachnida</taxon>
        <taxon>Acari</taxon>
        <taxon>Parasitiformes</taxon>
        <taxon>Ixodida</taxon>
        <taxon>Ixodoidea</taxon>
        <taxon>Ixodidae</taxon>
        <taxon>Amblyomminae</taxon>
        <taxon>Amblyomma</taxon>
    </lineage>
</organism>
<dbReference type="EMBL" id="JARKHS020005006">
    <property type="protein sequence ID" value="KAK8783932.1"/>
    <property type="molecule type" value="Genomic_DNA"/>
</dbReference>
<dbReference type="SUPFAM" id="SSF103473">
    <property type="entry name" value="MFS general substrate transporter"/>
    <property type="match status" value="1"/>
</dbReference>
<feature type="transmembrane region" description="Helical" evidence="6">
    <location>
        <begin position="104"/>
        <end position="125"/>
    </location>
</feature>
<dbReference type="InterPro" id="IPR052983">
    <property type="entry name" value="MFS_Riboflavin_Transporter"/>
</dbReference>
<reference evidence="7 8" key="1">
    <citation type="journal article" date="2023" name="Arcadia Sci">
        <title>De novo assembly of a long-read Amblyomma americanum tick genome.</title>
        <authorList>
            <person name="Chou S."/>
            <person name="Poskanzer K.E."/>
            <person name="Rollins M."/>
            <person name="Thuy-Boun P.S."/>
        </authorList>
    </citation>
    <scope>NUCLEOTIDE SEQUENCE [LARGE SCALE GENOMIC DNA]</scope>
    <source>
        <strain evidence="7">F_SG_1</strain>
        <tissue evidence="7">Salivary glands</tissue>
    </source>
</reference>
<proteinExistence type="predicted"/>
<evidence type="ECO:0000313" key="7">
    <source>
        <dbReference type="EMBL" id="KAK8783932.1"/>
    </source>
</evidence>
<feature type="transmembrane region" description="Helical" evidence="6">
    <location>
        <begin position="398"/>
        <end position="418"/>
    </location>
</feature>
<protein>
    <recommendedName>
        <fullName evidence="9">Monocarboxylate transporter</fullName>
    </recommendedName>
</protein>
<evidence type="ECO:0000313" key="8">
    <source>
        <dbReference type="Proteomes" id="UP001321473"/>
    </source>
</evidence>
<dbReference type="Gene3D" id="1.20.1250.20">
    <property type="entry name" value="MFS general substrate transporter like domains"/>
    <property type="match status" value="2"/>
</dbReference>
<dbReference type="PANTHER" id="PTHR43385:SF1">
    <property type="entry name" value="RIBOFLAVIN TRANSPORTER RIBJ"/>
    <property type="match status" value="1"/>
</dbReference>